<comment type="caution">
    <text evidence="1">The sequence shown here is derived from an EMBL/GenBank/DDBJ whole genome shotgun (WGS) entry which is preliminary data.</text>
</comment>
<reference evidence="1 2" key="1">
    <citation type="submission" date="2024-04" db="EMBL/GenBank/DDBJ databases">
        <title>Phyllosticta paracitricarpa is synonymous to the EU quarantine fungus P. citricarpa based on phylogenomic analyses.</title>
        <authorList>
            <consortium name="Lawrence Berkeley National Laboratory"/>
            <person name="Van ingen-buijs V.A."/>
            <person name="Van westerhoven A.C."/>
            <person name="Haridas S."/>
            <person name="Skiadas P."/>
            <person name="Martin F."/>
            <person name="Groenewald J.Z."/>
            <person name="Crous P.W."/>
            <person name="Seidl M.F."/>
        </authorList>
    </citation>
    <scope>NUCLEOTIDE SEQUENCE [LARGE SCALE GENOMIC DNA]</scope>
    <source>
        <strain evidence="1 2">CBS 141358</strain>
    </source>
</reference>
<name>A0ABR1MT31_9PEZI</name>
<proteinExistence type="predicted"/>
<accession>A0ABR1MT31</accession>
<evidence type="ECO:0000313" key="1">
    <source>
        <dbReference type="EMBL" id="KAK7606107.1"/>
    </source>
</evidence>
<organism evidence="1 2">
    <name type="scientific">Phyllosticta paracitricarpa</name>
    <dbReference type="NCBI Taxonomy" id="2016321"/>
    <lineage>
        <taxon>Eukaryota</taxon>
        <taxon>Fungi</taxon>
        <taxon>Dikarya</taxon>
        <taxon>Ascomycota</taxon>
        <taxon>Pezizomycotina</taxon>
        <taxon>Dothideomycetes</taxon>
        <taxon>Dothideomycetes incertae sedis</taxon>
        <taxon>Botryosphaeriales</taxon>
        <taxon>Phyllostictaceae</taxon>
        <taxon>Phyllosticta</taxon>
    </lineage>
</organism>
<protein>
    <submittedName>
        <fullName evidence="1">Uncharacterized protein</fullName>
    </submittedName>
</protein>
<sequence length="216" mass="24391">MFVQNLCSIQILHVNQVLSTLPFCDPCISYVNVPKRSRERNCFSMLGMIYSSDRSYERKSKESIQTEPPLCWILSTKRPDRRYRCRGTTTDANGPQSKALAPQSVNLRGTSTGDTPESWTRTAGEVCYTRQTTKRHWPMALNSMDTNQEPVHTVIACSDTMLRLVQTQTDLLGRLCMAARSRPEERISGPEPKATCWQPCPVHETRDGGKFTSASL</sequence>
<keyword evidence="2" id="KW-1185">Reference proteome</keyword>
<dbReference type="Proteomes" id="UP001367316">
    <property type="component" value="Unassembled WGS sequence"/>
</dbReference>
<gene>
    <name evidence="1" type="ORF">JOL62DRAFT_371205</name>
</gene>
<dbReference type="EMBL" id="JBBPBF010000055">
    <property type="protein sequence ID" value="KAK7606107.1"/>
    <property type="molecule type" value="Genomic_DNA"/>
</dbReference>
<evidence type="ECO:0000313" key="2">
    <source>
        <dbReference type="Proteomes" id="UP001367316"/>
    </source>
</evidence>